<comment type="cofactor">
    <cofactor evidence="2">
        <name>FAD</name>
        <dbReference type="ChEBI" id="CHEBI:57692"/>
    </cofactor>
</comment>
<dbReference type="InterPro" id="IPR036155">
    <property type="entry name" value="Crypto/Photolyase_N_sf"/>
</dbReference>
<dbReference type="EMBL" id="JAQQFM010000007">
    <property type="protein sequence ID" value="MFL9925814.1"/>
    <property type="molecule type" value="Genomic_DNA"/>
</dbReference>
<comment type="cofactor">
    <cofactor evidence="1">
        <name>(6R)-5,10-methylene-5,6,7,8-tetrahydrofolate</name>
        <dbReference type="ChEBI" id="CHEBI:15636"/>
    </cofactor>
</comment>
<dbReference type="SUPFAM" id="SSF48173">
    <property type="entry name" value="Cryptochrome/photolyase FAD-binding domain"/>
    <property type="match status" value="1"/>
</dbReference>
<dbReference type="SUPFAM" id="SSF52425">
    <property type="entry name" value="Cryptochrome/photolyase, N-terminal domain"/>
    <property type="match status" value="1"/>
</dbReference>
<gene>
    <name evidence="8" type="ORF">PQR62_16150</name>
</gene>
<dbReference type="InterPro" id="IPR002081">
    <property type="entry name" value="Cryptochrome/DNA_photolyase_1"/>
</dbReference>
<dbReference type="Gene3D" id="1.25.40.80">
    <property type="match status" value="1"/>
</dbReference>
<protein>
    <submittedName>
        <fullName evidence="8">Deoxyribodipyrimidine photo-lyase</fullName>
    </submittedName>
</protein>
<keyword evidence="5 6" id="KW-0157">Chromophore</keyword>
<keyword evidence="9" id="KW-1185">Reference proteome</keyword>
<sequence length="508" mass="56997">MPQFDKSLVWFRRDLRINDHAALYYALKQSRAVYCAFIFDTDILDPLLKDGVQRDRRVEFIHESVAELDAALRATGGGLIVRHAAAPEEIPALAKELGVTAVFAATDYEPQAIERDTAVAASLKQHGAVLLTCKDQVIFEKDEVLTQTGRPFSVFTPYKNAWMARLAAADGDFFLKPYPVDAYLSGLAPPPANVRHALPALAQMGFEKSNLQELRMPTGMSGAQQLLDDFIDRIGQYGSARDYPAIKGPSYLSVHLRFGTVSIRTLARTALQAMHAGPGAGGAGAAVWLSELTWRDFYFMILHHHPRVAQRAFKPEYDAIRWEQGEQAQEDFAAWCEGRTGYPLVDAAMLQINQSGYMHNRLRMVVASFLTKDLGIDWRWGERYFAQHLNDFDLSANNGGWQWAASSGCDAQPYFRIFNPVTQSERFDADGKFIRRYLPQLDKLPARRVHAPWTATPAELQTAGLKLGTDYPYPIVDHAQARQRTLERYAVVKKAEVKEAAQKEEADD</sequence>
<evidence type="ECO:0000313" key="8">
    <source>
        <dbReference type="EMBL" id="MFL9925814.1"/>
    </source>
</evidence>
<dbReference type="Pfam" id="PF00875">
    <property type="entry name" value="DNA_photolyase"/>
    <property type="match status" value="1"/>
</dbReference>
<evidence type="ECO:0000256" key="6">
    <source>
        <dbReference type="RuleBase" id="RU004182"/>
    </source>
</evidence>
<feature type="domain" description="Photolyase/cryptochrome alpha/beta" evidence="7">
    <location>
        <begin position="5"/>
        <end position="138"/>
    </location>
</feature>
<evidence type="ECO:0000256" key="4">
    <source>
        <dbReference type="ARBA" id="ARBA00022827"/>
    </source>
</evidence>
<dbReference type="Pfam" id="PF03441">
    <property type="entry name" value="FAD_binding_7"/>
    <property type="match status" value="1"/>
</dbReference>
<keyword evidence="4 6" id="KW-0274">FAD</keyword>
<dbReference type="InterPro" id="IPR006050">
    <property type="entry name" value="DNA_photolyase_N"/>
</dbReference>
<dbReference type="Gene3D" id="1.10.579.10">
    <property type="entry name" value="DNA Cyclobutane Dipyrimidine Photolyase, subunit A, domain 3"/>
    <property type="match status" value="1"/>
</dbReference>
<accession>A0ABW9AC55</accession>
<evidence type="ECO:0000256" key="3">
    <source>
        <dbReference type="ARBA" id="ARBA00022630"/>
    </source>
</evidence>
<dbReference type="PROSITE" id="PS00691">
    <property type="entry name" value="DNA_PHOTOLYASES_1_2"/>
    <property type="match status" value="1"/>
</dbReference>
<dbReference type="PROSITE" id="PS51645">
    <property type="entry name" value="PHR_CRY_ALPHA_BETA"/>
    <property type="match status" value="1"/>
</dbReference>
<dbReference type="Gene3D" id="3.40.50.620">
    <property type="entry name" value="HUPs"/>
    <property type="match status" value="1"/>
</dbReference>
<organism evidence="8 9">
    <name type="scientific">Herbaspirillum lusitanum</name>
    <dbReference type="NCBI Taxonomy" id="213312"/>
    <lineage>
        <taxon>Bacteria</taxon>
        <taxon>Pseudomonadati</taxon>
        <taxon>Pseudomonadota</taxon>
        <taxon>Betaproteobacteria</taxon>
        <taxon>Burkholderiales</taxon>
        <taxon>Oxalobacteraceae</taxon>
        <taxon>Herbaspirillum</taxon>
    </lineage>
</organism>
<evidence type="ECO:0000256" key="5">
    <source>
        <dbReference type="ARBA" id="ARBA00022991"/>
    </source>
</evidence>
<dbReference type="PRINTS" id="PR00147">
    <property type="entry name" value="DNAPHOTLYASE"/>
</dbReference>
<proteinExistence type="inferred from homology"/>
<evidence type="ECO:0000259" key="7">
    <source>
        <dbReference type="PROSITE" id="PS51645"/>
    </source>
</evidence>
<dbReference type="PANTHER" id="PTHR11455:SF9">
    <property type="entry name" value="CRYPTOCHROME CIRCADIAN CLOCK 5 ISOFORM X1"/>
    <property type="match status" value="1"/>
</dbReference>
<name>A0ABW9AC55_9BURK</name>
<evidence type="ECO:0000256" key="1">
    <source>
        <dbReference type="ARBA" id="ARBA00001932"/>
    </source>
</evidence>
<evidence type="ECO:0000256" key="2">
    <source>
        <dbReference type="ARBA" id="ARBA00001974"/>
    </source>
</evidence>
<dbReference type="InterPro" id="IPR036134">
    <property type="entry name" value="Crypto/Photolyase_FAD-like_sf"/>
</dbReference>
<dbReference type="PANTHER" id="PTHR11455">
    <property type="entry name" value="CRYPTOCHROME"/>
    <property type="match status" value="1"/>
</dbReference>
<keyword evidence="3 6" id="KW-0285">Flavoprotein</keyword>
<dbReference type="InterPro" id="IPR014729">
    <property type="entry name" value="Rossmann-like_a/b/a_fold"/>
</dbReference>
<dbReference type="Proteomes" id="UP001629246">
    <property type="component" value="Unassembled WGS sequence"/>
</dbReference>
<reference evidence="8 9" key="1">
    <citation type="journal article" date="2024" name="Chem. Sci.">
        <title>Discovery of megapolipeptins by genome mining of a Burkholderiales bacteria collection.</title>
        <authorList>
            <person name="Paulo B.S."/>
            <person name="Recchia M.J.J."/>
            <person name="Lee S."/>
            <person name="Fergusson C.H."/>
            <person name="Romanowski S.B."/>
            <person name="Hernandez A."/>
            <person name="Krull N."/>
            <person name="Liu D.Y."/>
            <person name="Cavanagh H."/>
            <person name="Bos A."/>
            <person name="Gray C.A."/>
            <person name="Murphy B.T."/>
            <person name="Linington R.G."/>
            <person name="Eustaquio A.S."/>
        </authorList>
    </citation>
    <scope>NUCLEOTIDE SEQUENCE [LARGE SCALE GENOMIC DNA]</scope>
    <source>
        <strain evidence="8 9">RL21-008-BIB-A</strain>
    </source>
</reference>
<comment type="caution">
    <text evidence="8">The sequence shown here is derived from an EMBL/GenBank/DDBJ whole genome shotgun (WGS) entry which is preliminary data.</text>
</comment>
<dbReference type="RefSeq" id="WP_408159018.1">
    <property type="nucleotide sequence ID" value="NZ_JAQQFM010000007.1"/>
</dbReference>
<dbReference type="InterPro" id="IPR018394">
    <property type="entry name" value="DNA_photolyase_1_CS_C"/>
</dbReference>
<evidence type="ECO:0000313" key="9">
    <source>
        <dbReference type="Proteomes" id="UP001629246"/>
    </source>
</evidence>
<dbReference type="InterPro" id="IPR005101">
    <property type="entry name" value="Cryptochr/Photolyase_FAD-bd"/>
</dbReference>
<comment type="similarity">
    <text evidence="6">Belongs to the DNA photolyase family.</text>
</comment>